<dbReference type="NCBIfam" id="TIGR02232">
    <property type="entry name" value="myxo_disulf_rpt"/>
    <property type="match status" value="4"/>
</dbReference>
<dbReference type="RefSeq" id="WP_136936228.1">
    <property type="nucleotide sequence ID" value="NZ_SSMQ01000123.1"/>
</dbReference>
<reference evidence="5 6" key="1">
    <citation type="submission" date="2019-04" db="EMBL/GenBank/DDBJ databases">
        <authorList>
            <person name="Li Y."/>
            <person name="Wang J."/>
        </authorList>
    </citation>
    <scope>NUCLEOTIDE SEQUENCE [LARGE SCALE GENOMIC DNA]</scope>
    <source>
        <strain evidence="5 6">DSM 14668</strain>
    </source>
</reference>
<name>A0A4U1IHS9_9BACT</name>
<evidence type="ECO:0000313" key="6">
    <source>
        <dbReference type="Proteomes" id="UP000309215"/>
    </source>
</evidence>
<dbReference type="Pfam" id="PF13948">
    <property type="entry name" value="DUF4215"/>
    <property type="match status" value="4"/>
</dbReference>
<evidence type="ECO:0000256" key="2">
    <source>
        <dbReference type="ARBA" id="ARBA00022737"/>
    </source>
</evidence>
<keyword evidence="1 4" id="KW-0732">Signal</keyword>
<evidence type="ECO:0000256" key="1">
    <source>
        <dbReference type="ARBA" id="ARBA00022729"/>
    </source>
</evidence>
<dbReference type="PANTHER" id="PTHR38934">
    <property type="entry name" value="HYPHALLY REGULATED CELL WALL PROTEIN 1"/>
    <property type="match status" value="1"/>
</dbReference>
<organism evidence="5 6">
    <name type="scientific">Polyangium fumosum</name>
    <dbReference type="NCBI Taxonomy" id="889272"/>
    <lineage>
        <taxon>Bacteria</taxon>
        <taxon>Pseudomonadati</taxon>
        <taxon>Myxococcota</taxon>
        <taxon>Polyangia</taxon>
        <taxon>Polyangiales</taxon>
        <taxon>Polyangiaceae</taxon>
        <taxon>Polyangium</taxon>
    </lineage>
</organism>
<keyword evidence="6" id="KW-1185">Reference proteome</keyword>
<dbReference type="Proteomes" id="UP000309215">
    <property type="component" value="Unassembled WGS sequence"/>
</dbReference>
<protein>
    <submittedName>
        <fullName evidence="5">DUF4215 domain-containing protein</fullName>
    </submittedName>
</protein>
<keyword evidence="2" id="KW-0677">Repeat</keyword>
<feature type="signal peptide" evidence="4">
    <location>
        <begin position="1"/>
        <end position="20"/>
    </location>
</feature>
<sequence length="608" mass="60502">MQSNSRGLAAVMTLAGLALMGLVAGCGGDEGSNTPMGTGGSGGSGGMGGAGGGEPACGNGVVEGTEACDDGNTVVGDGCENDCSFSCNNASPATGDAKCDDGDPCNGAETCGDKHACEPGTNAPDGSDCGAGKVCNAGVCVDDTCGDGFASPSEECDDGNIENGDGCDSCKFSCVTGDPTRDCSGIDPCVGSVCDDATHTCGNPLGDGQVCAMDSVCVNGACTSIVCGDGVVDAGEECDDGNVVDGDGCQANCTLPPAASVCGNGVRETGEQCDDSNTKNLDGCDSACQFEQIQRATWLKMQFGTDAVFCTANRLGSAISSAAQGQLQTSLDDGVLNGSISIMFKTLGLNDLSGTSDPSIELGVLQGKPVIPMGAMYNGTADLDWWYTVDPLSVDANRNPLDKLTGFISAKTLTAGPGKLSIGVNFAGAPGALRMSNARLTMSVGAVSTPLASTGNTPGHLAAENLDPALQSYASNGQPNDNGAGKLCGNVSAASLDQIPVPADLIAGGSIACGQGYTAQNSLLDVIVGGCTVFGIVMVITPTQPDQADLSVPVAGAGGPYTLTVNGMTKAVSGCRDMNNQTVDVNTCLNAATYSSFFKFATGRVIAK</sequence>
<gene>
    <name evidence="5" type="ORF">E8A74_49630</name>
</gene>
<dbReference type="PROSITE" id="PS51257">
    <property type="entry name" value="PROKAR_LIPOPROTEIN"/>
    <property type="match status" value="1"/>
</dbReference>
<evidence type="ECO:0000256" key="3">
    <source>
        <dbReference type="ARBA" id="ARBA00023157"/>
    </source>
</evidence>
<feature type="chain" id="PRO_5020306611" evidence="4">
    <location>
        <begin position="21"/>
        <end position="608"/>
    </location>
</feature>
<dbReference type="AlphaFoldDB" id="A0A4U1IHS9"/>
<proteinExistence type="predicted"/>
<comment type="caution">
    <text evidence="5">The sequence shown here is derived from an EMBL/GenBank/DDBJ whole genome shotgun (WGS) entry which is preliminary data.</text>
</comment>
<dbReference type="PANTHER" id="PTHR38934:SF6">
    <property type="entry name" value="CHROMOSOME UNDETERMINED SCAFFOLD_176, WHOLE GENOME SHOTGUN SEQUENCE"/>
    <property type="match status" value="1"/>
</dbReference>
<evidence type="ECO:0000313" key="5">
    <source>
        <dbReference type="EMBL" id="TKC93348.1"/>
    </source>
</evidence>
<dbReference type="InterPro" id="IPR011936">
    <property type="entry name" value="Myxo_disulph_rpt"/>
</dbReference>
<accession>A0A4U1IHS9</accession>
<dbReference type="EMBL" id="SSMQ01000123">
    <property type="protein sequence ID" value="TKC93348.1"/>
    <property type="molecule type" value="Genomic_DNA"/>
</dbReference>
<dbReference type="OrthoDB" id="5494029at2"/>
<evidence type="ECO:0000256" key="4">
    <source>
        <dbReference type="SAM" id="SignalP"/>
    </source>
</evidence>
<keyword evidence="3" id="KW-1015">Disulfide bond</keyword>